<reference evidence="1 2" key="1">
    <citation type="submission" date="2019-02" db="EMBL/GenBank/DDBJ databases">
        <title>Opniocepnalus argus genome.</title>
        <authorList>
            <person name="Zhou C."/>
            <person name="Xiao S."/>
        </authorList>
    </citation>
    <scope>NUCLEOTIDE SEQUENCE [LARGE SCALE GENOMIC DNA]</scope>
    <source>
        <strain evidence="1">OARG1902GOOAL</strain>
        <tissue evidence="1">Muscle</tissue>
    </source>
</reference>
<evidence type="ECO:0000313" key="1">
    <source>
        <dbReference type="EMBL" id="KAF3688218.1"/>
    </source>
</evidence>
<protein>
    <submittedName>
        <fullName evidence="1">Uncharacterized protein</fullName>
    </submittedName>
</protein>
<gene>
    <name evidence="1" type="ORF">EXN66_Car003890</name>
</gene>
<sequence length="67" mass="7877">MIPNEQKRHMSHHCLDLYIGFIRFKALTLTYRVFNTTAPSYFNSLIQFYITLCVLHSAYNQNSSMVS</sequence>
<keyword evidence="2" id="KW-1185">Reference proteome</keyword>
<dbReference type="Proteomes" id="UP000503349">
    <property type="component" value="Chromosome 3"/>
</dbReference>
<name>A0A6G1PDX4_CHAAH</name>
<proteinExistence type="predicted"/>
<accession>A0A6G1PDX4</accession>
<dbReference type="AlphaFoldDB" id="A0A6G1PDX4"/>
<evidence type="ECO:0000313" key="2">
    <source>
        <dbReference type="Proteomes" id="UP000503349"/>
    </source>
</evidence>
<organism evidence="1 2">
    <name type="scientific">Channa argus</name>
    <name type="common">Northern snakehead</name>
    <name type="synonym">Ophicephalus argus</name>
    <dbReference type="NCBI Taxonomy" id="215402"/>
    <lineage>
        <taxon>Eukaryota</taxon>
        <taxon>Metazoa</taxon>
        <taxon>Chordata</taxon>
        <taxon>Craniata</taxon>
        <taxon>Vertebrata</taxon>
        <taxon>Euteleostomi</taxon>
        <taxon>Actinopterygii</taxon>
        <taxon>Neopterygii</taxon>
        <taxon>Teleostei</taxon>
        <taxon>Neoteleostei</taxon>
        <taxon>Acanthomorphata</taxon>
        <taxon>Anabantaria</taxon>
        <taxon>Anabantiformes</taxon>
        <taxon>Channoidei</taxon>
        <taxon>Channidae</taxon>
        <taxon>Channa</taxon>
    </lineage>
</organism>
<dbReference type="EMBL" id="CM015714">
    <property type="protein sequence ID" value="KAF3688218.1"/>
    <property type="molecule type" value="Genomic_DNA"/>
</dbReference>
<reference evidence="2" key="2">
    <citation type="submission" date="2019-02" db="EMBL/GenBank/DDBJ databases">
        <title>Opniocepnalus argus Var Kimnra genome.</title>
        <authorList>
            <person name="Zhou C."/>
            <person name="Xiao S."/>
        </authorList>
    </citation>
    <scope>NUCLEOTIDE SEQUENCE [LARGE SCALE GENOMIC DNA]</scope>
</reference>